<dbReference type="NCBIfam" id="TIGR00525">
    <property type="entry name" value="folB"/>
    <property type="match status" value="1"/>
</dbReference>
<dbReference type="EC" id="4.1.2.25" evidence="4"/>
<dbReference type="InterPro" id="IPR043133">
    <property type="entry name" value="GTP-CH-I_C/QueF"/>
</dbReference>
<organism evidence="9">
    <name type="scientific">marine metagenome</name>
    <dbReference type="NCBI Taxonomy" id="408172"/>
    <lineage>
        <taxon>unclassified sequences</taxon>
        <taxon>metagenomes</taxon>
        <taxon>ecological metagenomes</taxon>
    </lineage>
</organism>
<sequence length="119" mass="13581">MNTSNSNVVHAFRIADAAKEVRHVFIRDLILTCLIGVHKHERKKPQRIRINLDLAVTEQSVISTDRLADVVCYEDVADRIRSIVNNGHVNLVETLAENIASKCLEDKRIKVTRVRIEKL</sequence>
<dbReference type="PANTHER" id="PTHR42844">
    <property type="entry name" value="DIHYDRONEOPTERIN ALDOLASE 1-RELATED"/>
    <property type="match status" value="1"/>
</dbReference>
<evidence type="ECO:0000256" key="3">
    <source>
        <dbReference type="ARBA" id="ARBA00005708"/>
    </source>
</evidence>
<evidence type="ECO:0000256" key="2">
    <source>
        <dbReference type="ARBA" id="ARBA00005013"/>
    </source>
</evidence>
<gene>
    <name evidence="9" type="ORF">METZ01_LOCUS235665</name>
</gene>
<dbReference type="Gene3D" id="3.30.1130.10">
    <property type="match status" value="1"/>
</dbReference>
<evidence type="ECO:0000313" key="9">
    <source>
        <dbReference type="EMBL" id="SVB82811.1"/>
    </source>
</evidence>
<evidence type="ECO:0000256" key="6">
    <source>
        <dbReference type="ARBA" id="ARBA00023239"/>
    </source>
</evidence>
<dbReference type="Pfam" id="PF02152">
    <property type="entry name" value="FolB"/>
    <property type="match status" value="1"/>
</dbReference>
<dbReference type="NCBIfam" id="TIGR00526">
    <property type="entry name" value="folB_dom"/>
    <property type="match status" value="1"/>
</dbReference>
<evidence type="ECO:0000256" key="4">
    <source>
        <dbReference type="ARBA" id="ARBA00013043"/>
    </source>
</evidence>
<accession>A0A382H8Q0</accession>
<comment type="similarity">
    <text evidence="3">Belongs to the DHNA family.</text>
</comment>
<keyword evidence="5" id="KW-0289">Folate biosynthesis</keyword>
<proteinExistence type="inferred from homology"/>
<feature type="non-terminal residue" evidence="9">
    <location>
        <position position="119"/>
    </location>
</feature>
<feature type="domain" description="Dihydroneopterin aldolase/epimerase" evidence="8">
    <location>
        <begin position="24"/>
        <end position="118"/>
    </location>
</feature>
<evidence type="ECO:0000256" key="7">
    <source>
        <dbReference type="ARBA" id="ARBA00032903"/>
    </source>
</evidence>
<evidence type="ECO:0000256" key="1">
    <source>
        <dbReference type="ARBA" id="ARBA00001353"/>
    </source>
</evidence>
<dbReference type="InterPro" id="IPR006157">
    <property type="entry name" value="FolB_dom"/>
</dbReference>
<reference evidence="9" key="1">
    <citation type="submission" date="2018-05" db="EMBL/GenBank/DDBJ databases">
        <authorList>
            <person name="Lanie J.A."/>
            <person name="Ng W.-L."/>
            <person name="Kazmierczak K.M."/>
            <person name="Andrzejewski T.M."/>
            <person name="Davidsen T.M."/>
            <person name="Wayne K.J."/>
            <person name="Tettelin H."/>
            <person name="Glass J.I."/>
            <person name="Rusch D."/>
            <person name="Podicherti R."/>
            <person name="Tsui H.-C.T."/>
            <person name="Winkler M.E."/>
        </authorList>
    </citation>
    <scope>NUCLEOTIDE SEQUENCE</scope>
</reference>
<name>A0A382H8Q0_9ZZZZ</name>
<dbReference type="GO" id="GO:0004150">
    <property type="term" value="F:dihydroneopterin aldolase activity"/>
    <property type="evidence" value="ECO:0007669"/>
    <property type="project" value="UniProtKB-EC"/>
</dbReference>
<dbReference type="AlphaFoldDB" id="A0A382H8Q0"/>
<dbReference type="SMART" id="SM00905">
    <property type="entry name" value="FolB"/>
    <property type="match status" value="1"/>
</dbReference>
<evidence type="ECO:0000256" key="5">
    <source>
        <dbReference type="ARBA" id="ARBA00022909"/>
    </source>
</evidence>
<dbReference type="SUPFAM" id="SSF55620">
    <property type="entry name" value="Tetrahydrobiopterin biosynthesis enzymes-like"/>
    <property type="match status" value="1"/>
</dbReference>
<dbReference type="InterPro" id="IPR006156">
    <property type="entry name" value="Dihydroneopterin_aldolase"/>
</dbReference>
<comment type="pathway">
    <text evidence="2">Cofactor biosynthesis; tetrahydrofolate biosynthesis; 2-amino-4-hydroxy-6-hydroxymethyl-7,8-dihydropteridine diphosphate from 7,8-dihydroneopterin triphosphate: step 3/4.</text>
</comment>
<evidence type="ECO:0000259" key="8">
    <source>
        <dbReference type="SMART" id="SM00905"/>
    </source>
</evidence>
<dbReference type="GO" id="GO:0005737">
    <property type="term" value="C:cytoplasm"/>
    <property type="evidence" value="ECO:0007669"/>
    <property type="project" value="TreeGrafter"/>
</dbReference>
<dbReference type="PANTHER" id="PTHR42844:SF1">
    <property type="entry name" value="DIHYDRONEOPTERIN ALDOLASE 1-RELATED"/>
    <property type="match status" value="1"/>
</dbReference>
<protein>
    <recommendedName>
        <fullName evidence="4">dihydroneopterin aldolase</fullName>
        <ecNumber evidence="4">4.1.2.25</ecNumber>
    </recommendedName>
    <alternativeName>
        <fullName evidence="7">7,8-dihydroneopterin aldolase</fullName>
    </alternativeName>
</protein>
<dbReference type="GO" id="GO:0046656">
    <property type="term" value="P:folic acid biosynthetic process"/>
    <property type="evidence" value="ECO:0007669"/>
    <property type="project" value="UniProtKB-KW"/>
</dbReference>
<comment type="catalytic activity">
    <reaction evidence="1">
        <text>7,8-dihydroneopterin = 6-hydroxymethyl-7,8-dihydropterin + glycolaldehyde</text>
        <dbReference type="Rhea" id="RHEA:10540"/>
        <dbReference type="ChEBI" id="CHEBI:17001"/>
        <dbReference type="ChEBI" id="CHEBI:17071"/>
        <dbReference type="ChEBI" id="CHEBI:44841"/>
        <dbReference type="EC" id="4.1.2.25"/>
    </reaction>
</comment>
<dbReference type="EMBL" id="UINC01059420">
    <property type="protein sequence ID" value="SVB82811.1"/>
    <property type="molecule type" value="Genomic_DNA"/>
</dbReference>
<keyword evidence="6" id="KW-0456">Lyase</keyword>